<reference evidence="2" key="1">
    <citation type="journal article" date="2020" name="Fungal Divers.">
        <title>Resolving the Mortierellaceae phylogeny through synthesis of multi-gene phylogenetics and phylogenomics.</title>
        <authorList>
            <person name="Vandepol N."/>
            <person name="Liber J."/>
            <person name="Desiro A."/>
            <person name="Na H."/>
            <person name="Kennedy M."/>
            <person name="Barry K."/>
            <person name="Grigoriev I.V."/>
            <person name="Miller A.N."/>
            <person name="O'Donnell K."/>
            <person name="Stajich J.E."/>
            <person name="Bonito G."/>
        </authorList>
    </citation>
    <scope>NUCLEOTIDE SEQUENCE</scope>
    <source>
        <strain evidence="2">NVP60</strain>
    </source>
</reference>
<feature type="non-terminal residue" evidence="2">
    <location>
        <position position="1"/>
    </location>
</feature>
<proteinExistence type="predicted"/>
<protein>
    <submittedName>
        <fullName evidence="2">Uncharacterized protein</fullName>
    </submittedName>
</protein>
<organism evidence="2 3">
    <name type="scientific">Linnemannia gamsii</name>
    <dbReference type="NCBI Taxonomy" id="64522"/>
    <lineage>
        <taxon>Eukaryota</taxon>
        <taxon>Fungi</taxon>
        <taxon>Fungi incertae sedis</taxon>
        <taxon>Mucoromycota</taxon>
        <taxon>Mortierellomycotina</taxon>
        <taxon>Mortierellomycetes</taxon>
        <taxon>Mortierellales</taxon>
        <taxon>Mortierellaceae</taxon>
        <taxon>Linnemannia</taxon>
    </lineage>
</organism>
<sequence length="139" mass="15263">VEGKAAEGRSPMRLVKTCRDLVDGFEAVLVSVEVSITKFDEEVKARKPVQSVINKLTMIDNKVAQVRKHMDAAKTTKYKTKETVDELVSTAADLNAKLGQYKNALGEATSNLYKDLAMNAGNIQSYVMEYVEKSCVTAA</sequence>
<dbReference type="Proteomes" id="UP000823405">
    <property type="component" value="Unassembled WGS sequence"/>
</dbReference>
<gene>
    <name evidence="2" type="ORF">BGZ97_011784</name>
</gene>
<dbReference type="AlphaFoldDB" id="A0A9P6R5P4"/>
<evidence type="ECO:0000313" key="2">
    <source>
        <dbReference type="EMBL" id="KAG0311585.1"/>
    </source>
</evidence>
<evidence type="ECO:0000313" key="3">
    <source>
        <dbReference type="Proteomes" id="UP000823405"/>
    </source>
</evidence>
<dbReference type="OrthoDB" id="2416188at2759"/>
<comment type="caution">
    <text evidence="2">The sequence shown here is derived from an EMBL/GenBank/DDBJ whole genome shotgun (WGS) entry which is preliminary data.</text>
</comment>
<evidence type="ECO:0000256" key="1">
    <source>
        <dbReference type="SAM" id="Coils"/>
    </source>
</evidence>
<dbReference type="EMBL" id="JAAAIN010000700">
    <property type="protein sequence ID" value="KAG0311585.1"/>
    <property type="molecule type" value="Genomic_DNA"/>
</dbReference>
<accession>A0A9P6R5P4</accession>
<keyword evidence="3" id="KW-1185">Reference proteome</keyword>
<keyword evidence="1" id="KW-0175">Coiled coil</keyword>
<name>A0A9P6R5P4_9FUNG</name>
<feature type="coiled-coil region" evidence="1">
    <location>
        <begin position="84"/>
        <end position="111"/>
    </location>
</feature>